<evidence type="ECO:0000313" key="1">
    <source>
        <dbReference type="EMBL" id="KFB72293.1"/>
    </source>
</evidence>
<accession>A0A080LUR9</accession>
<evidence type="ECO:0000313" key="2">
    <source>
        <dbReference type="Proteomes" id="UP000020077"/>
    </source>
</evidence>
<gene>
    <name evidence="1" type="ORF">AW09_002518</name>
</gene>
<evidence type="ECO:0008006" key="3">
    <source>
        <dbReference type="Google" id="ProtNLM"/>
    </source>
</evidence>
<comment type="caution">
    <text evidence="1">The sequence shown here is derived from an EMBL/GenBank/DDBJ whole genome shotgun (WGS) entry which is preliminary data.</text>
</comment>
<dbReference type="EMBL" id="JDVG02000409">
    <property type="protein sequence ID" value="KFB72293.1"/>
    <property type="molecule type" value="Genomic_DNA"/>
</dbReference>
<dbReference type="Proteomes" id="UP000020077">
    <property type="component" value="Unassembled WGS sequence"/>
</dbReference>
<sequence length="177" mass="19800">MDTERSSWQYLWPVVSVSLLSACAGYSGWSLQPGVATLPEVMATMGAPALRWKNADGSEQLAYPRGPAGAQTFMVFIDPDGRLRQIEAVLDMEHFARIEPGKSDQESVLRLIGPPVPQWTNYFKARDELVWEWQFCDAWNQLARFDVLFDGTTGIVRTSYQRQALMGVNGVAPFCGH</sequence>
<reference evidence="1 2" key="1">
    <citation type="submission" date="2014-02" db="EMBL/GenBank/DDBJ databases">
        <title>Expanding our view of genomic diversity in Candidatus Accumulibacter clades.</title>
        <authorList>
            <person name="Skennerton C.T."/>
            <person name="Barr J.J."/>
            <person name="Slater F.R."/>
            <person name="Bond P.L."/>
            <person name="Tyson G.W."/>
        </authorList>
    </citation>
    <scope>NUCLEOTIDE SEQUENCE [LARGE SCALE GENOMIC DNA]</scope>
    <source>
        <strain evidence="2">BA-91</strain>
    </source>
</reference>
<name>A0A080LUR9_9PROT</name>
<protein>
    <recommendedName>
        <fullName evidence="3">Lipoprotein</fullName>
    </recommendedName>
</protein>
<dbReference type="PROSITE" id="PS51257">
    <property type="entry name" value="PROKAR_LIPOPROTEIN"/>
    <property type="match status" value="1"/>
</dbReference>
<proteinExistence type="predicted"/>
<organism evidence="1 2">
    <name type="scientific">Candidatus Accumulibacter phosphatis</name>
    <dbReference type="NCBI Taxonomy" id="327160"/>
    <lineage>
        <taxon>Bacteria</taxon>
        <taxon>Pseudomonadati</taxon>
        <taxon>Pseudomonadota</taxon>
        <taxon>Betaproteobacteria</taxon>
        <taxon>Candidatus Accumulibacter</taxon>
    </lineage>
</organism>
<dbReference type="AlphaFoldDB" id="A0A080LUR9"/>